<dbReference type="Pfam" id="PF03732">
    <property type="entry name" value="Retrotrans_gag"/>
    <property type="match status" value="1"/>
</dbReference>
<protein>
    <recommendedName>
        <fullName evidence="1">Retrotransposon gag domain-containing protein</fullName>
    </recommendedName>
</protein>
<dbReference type="EMBL" id="JABTTQ020000013">
    <property type="protein sequence ID" value="KAK6143351.1"/>
    <property type="molecule type" value="Genomic_DNA"/>
</dbReference>
<feature type="domain" description="Retrotransposon gag" evidence="1">
    <location>
        <begin position="66"/>
        <end position="163"/>
    </location>
</feature>
<reference evidence="2 3" key="1">
    <citation type="journal article" date="2021" name="Comput. Struct. Biotechnol. J.">
        <title>De novo genome assembly of the potent medicinal plant Rehmannia glutinosa using nanopore technology.</title>
        <authorList>
            <person name="Ma L."/>
            <person name="Dong C."/>
            <person name="Song C."/>
            <person name="Wang X."/>
            <person name="Zheng X."/>
            <person name="Niu Y."/>
            <person name="Chen S."/>
            <person name="Feng W."/>
        </authorList>
    </citation>
    <scope>NUCLEOTIDE SEQUENCE [LARGE SCALE GENOMIC DNA]</scope>
    <source>
        <strain evidence="2">DH-2019</strain>
    </source>
</reference>
<proteinExistence type="predicted"/>
<keyword evidence="3" id="KW-1185">Reference proteome</keyword>
<dbReference type="PANTHER" id="PTHR35046:SF18">
    <property type="entry name" value="RNA-DIRECTED DNA POLYMERASE"/>
    <property type="match status" value="1"/>
</dbReference>
<gene>
    <name evidence="2" type="ORF">DH2020_023699</name>
</gene>
<organism evidence="2 3">
    <name type="scientific">Rehmannia glutinosa</name>
    <name type="common">Chinese foxglove</name>
    <dbReference type="NCBI Taxonomy" id="99300"/>
    <lineage>
        <taxon>Eukaryota</taxon>
        <taxon>Viridiplantae</taxon>
        <taxon>Streptophyta</taxon>
        <taxon>Embryophyta</taxon>
        <taxon>Tracheophyta</taxon>
        <taxon>Spermatophyta</taxon>
        <taxon>Magnoliopsida</taxon>
        <taxon>eudicotyledons</taxon>
        <taxon>Gunneridae</taxon>
        <taxon>Pentapetalae</taxon>
        <taxon>asterids</taxon>
        <taxon>lamiids</taxon>
        <taxon>Lamiales</taxon>
        <taxon>Orobanchaceae</taxon>
        <taxon>Rehmannieae</taxon>
        <taxon>Rehmannia</taxon>
    </lineage>
</organism>
<dbReference type="PANTHER" id="PTHR35046">
    <property type="entry name" value="ZINC KNUCKLE (CCHC-TYPE) FAMILY PROTEIN"/>
    <property type="match status" value="1"/>
</dbReference>
<evidence type="ECO:0000313" key="2">
    <source>
        <dbReference type="EMBL" id="KAK6143351.1"/>
    </source>
</evidence>
<dbReference type="Proteomes" id="UP001318860">
    <property type="component" value="Unassembled WGS sequence"/>
</dbReference>
<name>A0ABR0W9D4_REHGL</name>
<evidence type="ECO:0000259" key="1">
    <source>
        <dbReference type="Pfam" id="PF03732"/>
    </source>
</evidence>
<accession>A0ABR0W9D4</accession>
<comment type="caution">
    <text evidence="2">The sequence shown here is derived from an EMBL/GenBank/DDBJ whole genome shotgun (WGS) entry which is preliminary data.</text>
</comment>
<dbReference type="InterPro" id="IPR005162">
    <property type="entry name" value="Retrotrans_gag_dom"/>
</dbReference>
<sequence length="279" mass="32147">MVNPFASSAPNHEFRGEDDRRWEMGFHLDIPEFTGSLDASEFLDWLNSVEELLDFKGLPDQRRVPLVTTHFRGRASAWWQQAKLTRIRHSKTAISTWAKFRKHMEREFLTFNYAHTLYQRLQNLRQGTKSVDTYTKEFYHFLARVDLQDSVDQLVSRYIGGLRLQFQDTLNLFVSHRAKHTNAHASRTKIPANSCPTAHSGRLCVPTNPPRRCPLVSNLHQGPQVHNVLVGVFVIFLVVTPIIANRHAKNLEDLVVASMSPVRSFMMALRCLILPMMIN</sequence>
<evidence type="ECO:0000313" key="3">
    <source>
        <dbReference type="Proteomes" id="UP001318860"/>
    </source>
</evidence>